<organism evidence="1 2">
    <name type="scientific">Vibrio gelatinilyticus</name>
    <dbReference type="NCBI Taxonomy" id="2893468"/>
    <lineage>
        <taxon>Bacteria</taxon>
        <taxon>Pseudomonadati</taxon>
        <taxon>Pseudomonadota</taxon>
        <taxon>Gammaproteobacteria</taxon>
        <taxon>Vibrionales</taxon>
        <taxon>Vibrionaceae</taxon>
        <taxon>Vibrio</taxon>
    </lineage>
</organism>
<reference evidence="1" key="1">
    <citation type="submission" date="2021-11" db="EMBL/GenBank/DDBJ databases">
        <title>Vibrio ZSDE26 sp. nov. and Vibrio ZSDZ34 sp. nov., isolated from coastal seawater in Qingdao.</title>
        <authorList>
            <person name="Zhang P."/>
        </authorList>
    </citation>
    <scope>NUCLEOTIDE SEQUENCE</scope>
    <source>
        <strain evidence="1">ZSDZ34</strain>
    </source>
</reference>
<evidence type="ECO:0000313" key="1">
    <source>
        <dbReference type="EMBL" id="MCJ2376392.1"/>
    </source>
</evidence>
<dbReference type="RefSeq" id="WP_244355829.1">
    <property type="nucleotide sequence ID" value="NZ_JAJNNZ010000003.1"/>
</dbReference>
<accession>A0A9X2AY84</accession>
<sequence length="126" mass="14186">MFQSIHVRVGYSIFKMSALGPIGSNIKNKGQIDALLKHGNRFSAPFGGFIDAQNVIGLRRVKLLDVQYLCSDSNGDEIEYSIPKNHYVVGAYIEKQLCILLFLGSVRHYLMKDADQDEKNNVYGLF</sequence>
<dbReference type="EMBL" id="JAJNNZ010000003">
    <property type="protein sequence ID" value="MCJ2376392.1"/>
    <property type="molecule type" value="Genomic_DNA"/>
</dbReference>
<evidence type="ECO:0000313" key="2">
    <source>
        <dbReference type="Proteomes" id="UP001139488"/>
    </source>
</evidence>
<protein>
    <submittedName>
        <fullName evidence="1">Uncharacterized protein</fullName>
    </submittedName>
</protein>
<name>A0A9X2AY84_9VIBR</name>
<dbReference type="Proteomes" id="UP001139488">
    <property type="component" value="Unassembled WGS sequence"/>
</dbReference>
<gene>
    <name evidence="1" type="ORF">LNL84_06040</name>
</gene>
<proteinExistence type="predicted"/>
<dbReference type="AlphaFoldDB" id="A0A9X2AY84"/>
<comment type="caution">
    <text evidence="1">The sequence shown here is derived from an EMBL/GenBank/DDBJ whole genome shotgun (WGS) entry which is preliminary data.</text>
</comment>
<keyword evidence="2" id="KW-1185">Reference proteome</keyword>